<evidence type="ECO:0000313" key="3">
    <source>
        <dbReference type="Proteomes" id="UP000006502"/>
    </source>
</evidence>
<dbReference type="EMBL" id="CP003731">
    <property type="protein sequence ID" value="AFO52263.1"/>
    <property type="molecule type" value="Genomic_DNA"/>
</dbReference>
<reference evidence="2 3" key="1">
    <citation type="journal article" date="2012" name="J. Bacteriol.">
        <title>Genome Sequence of "Candidatus Mycoplasma haemolamae" Strain Purdue, a Red Blood Cell Pathogen of Alpacas (Vicugna pacos) and Llamas (Lama glama).</title>
        <authorList>
            <person name="Guimaraes A.M."/>
            <person name="Toth B."/>
            <person name="Santos A.P."/>
            <person name="do Nascimento N.C."/>
            <person name="Kritchevsky J.E."/>
            <person name="Messick J.B."/>
        </authorList>
    </citation>
    <scope>NUCLEOTIDE SEQUENCE [LARGE SCALE GENOMIC DNA]</scope>
    <source>
        <strain evidence="2 3">Purdue</strain>
    </source>
</reference>
<feature type="coiled-coil region" evidence="1">
    <location>
        <begin position="96"/>
        <end position="123"/>
    </location>
</feature>
<evidence type="ECO:0000256" key="1">
    <source>
        <dbReference type="SAM" id="Coils"/>
    </source>
</evidence>
<dbReference type="STRING" id="1212765.MHLP_03415"/>
<protein>
    <submittedName>
        <fullName evidence="2">Uncharacterized protein</fullName>
    </submittedName>
</protein>
<sequence length="357" mass="40958">MLPVKAKLGIALAGLGGANGATALAYRDQIKDYFYSGNLEYTNSSHNSYQSNSGLRLGSSSRRGLRELDLSSSLQTPTLKLYYDGSLLFLGDFQQFGSFKEQLKKIREEAEKASELLLKLNLKNAEDRATLARLTKENLNDFFKALQKIKDYAKGLEGVQPLTQSERQAVEKYYEVWYKLQLSGIDISKELLKLEGKKEEDIKSLKKEEMIDPSTIKSKLSKVKWNNPSLKALGKSDNFVDSSDNWGWSDWVSNPWSEFFRDESKWKSYMTKRTELKKQLYDSWYRQLPWYWWDSGCHIAVNGVEYFEGCYPSTQRELAQVIDGANANLGLHAGMRVLLWMGYPLEGSRVQEYRSKS</sequence>
<dbReference type="OrthoDB" id="402250at2"/>
<dbReference type="HOGENOM" id="CLU_067308_0_0_14"/>
<dbReference type="PATRIC" id="fig|1212765.3.peg.770"/>
<reference evidence="3" key="2">
    <citation type="submission" date="2012-07" db="EMBL/GenBank/DDBJ databases">
        <title>Complete genome sequence of 'Candidatus Mycoplasma haemolamae'.</title>
        <authorList>
            <person name="Guimaraes A.M.S."/>
            <person name="Toth B."/>
            <person name="Santos A.P."/>
            <person name="Nascimento N.C."/>
            <person name="Sojka J.E."/>
            <person name="Messick J.B."/>
        </authorList>
    </citation>
    <scope>NUCLEOTIDE SEQUENCE [LARGE SCALE GENOMIC DNA]</scope>
    <source>
        <strain evidence="3">Purdue</strain>
    </source>
</reference>
<accession>I7BK59</accession>
<keyword evidence="1" id="KW-0175">Coiled coil</keyword>
<dbReference type="Proteomes" id="UP000006502">
    <property type="component" value="Chromosome"/>
</dbReference>
<organism evidence="2 3">
    <name type="scientific">Mycoplasma haematolamae (strain Purdue)</name>
    <dbReference type="NCBI Taxonomy" id="1212765"/>
    <lineage>
        <taxon>Bacteria</taxon>
        <taxon>Bacillati</taxon>
        <taxon>Mycoplasmatota</taxon>
        <taxon>Mollicutes</taxon>
        <taxon>Mycoplasmataceae</taxon>
        <taxon>Mycoplasma</taxon>
    </lineage>
</organism>
<dbReference type="KEGG" id="mhl:MHLP_03415"/>
<gene>
    <name evidence="2" type="ordered locus">MHLP_03415</name>
</gene>
<name>I7BK59_MYCHA</name>
<proteinExistence type="predicted"/>
<dbReference type="AlphaFoldDB" id="I7BK59"/>
<keyword evidence="3" id="KW-1185">Reference proteome</keyword>
<evidence type="ECO:0000313" key="2">
    <source>
        <dbReference type="EMBL" id="AFO52263.1"/>
    </source>
</evidence>